<dbReference type="EMBL" id="BLAY01000036">
    <property type="protein sequence ID" value="GET37903.1"/>
    <property type="molecule type" value="Genomic_DNA"/>
</dbReference>
<dbReference type="SUPFAM" id="SSF52540">
    <property type="entry name" value="P-loop containing nucleoside triphosphate hydrolases"/>
    <property type="match status" value="1"/>
</dbReference>
<dbReference type="Pfam" id="PF01926">
    <property type="entry name" value="MMR_HSR1"/>
    <property type="match status" value="1"/>
</dbReference>
<name>A0AAV3X956_9CYAN</name>
<organism evidence="2 3">
    <name type="scientific">Microseira wollei NIES-4236</name>
    <dbReference type="NCBI Taxonomy" id="2530354"/>
    <lineage>
        <taxon>Bacteria</taxon>
        <taxon>Bacillati</taxon>
        <taxon>Cyanobacteriota</taxon>
        <taxon>Cyanophyceae</taxon>
        <taxon>Oscillatoriophycideae</taxon>
        <taxon>Aerosakkonematales</taxon>
        <taxon>Aerosakkonemataceae</taxon>
        <taxon>Microseira</taxon>
    </lineage>
</organism>
<feature type="domain" description="G" evidence="1">
    <location>
        <begin position="66"/>
        <end position="180"/>
    </location>
</feature>
<comment type="caution">
    <text evidence="2">The sequence shown here is derived from an EMBL/GenBank/DDBJ whole genome shotgun (WGS) entry which is preliminary data.</text>
</comment>
<gene>
    <name evidence="2" type="primary">mnmE</name>
    <name evidence="2" type="ORF">MiSe_26570</name>
</gene>
<protein>
    <submittedName>
        <fullName evidence="2">tRNA modification GTPase MnmE</fullName>
    </submittedName>
</protein>
<accession>A0AAV3X956</accession>
<keyword evidence="3" id="KW-1185">Reference proteome</keyword>
<dbReference type="AlphaFoldDB" id="A0AAV3X956"/>
<dbReference type="GO" id="GO:0005525">
    <property type="term" value="F:GTP binding"/>
    <property type="evidence" value="ECO:0007669"/>
    <property type="project" value="InterPro"/>
</dbReference>
<dbReference type="InterPro" id="IPR027417">
    <property type="entry name" value="P-loop_NTPase"/>
</dbReference>
<dbReference type="InterPro" id="IPR006073">
    <property type="entry name" value="GTP-bd"/>
</dbReference>
<proteinExistence type="predicted"/>
<dbReference type="Proteomes" id="UP001050975">
    <property type="component" value="Unassembled WGS sequence"/>
</dbReference>
<dbReference type="Gene3D" id="3.40.50.300">
    <property type="entry name" value="P-loop containing nucleotide triphosphate hydrolases"/>
    <property type="match status" value="1"/>
</dbReference>
<evidence type="ECO:0000259" key="1">
    <source>
        <dbReference type="Pfam" id="PF01926"/>
    </source>
</evidence>
<dbReference type="RefSeq" id="WP_226580170.1">
    <property type="nucleotide sequence ID" value="NZ_BLAY01000036.1"/>
</dbReference>
<sequence length="515" mass="58279">MLDALTQEKEQIISALNALPYSVDLPTDEQVISLEKVDIGEEVERDIKHLNESWEFFEEYRERSVIATIGMVNQGKSALANLILHLGESGRFEEAPIRQTSQPAEASLDEKTIIIDLPGLGSVLSEEDDQIVKSIVGRANLLLVVIGVNQPISKHLYDFLQSDEVMKTWDAQRIIIVLNKIDIWDSFPEAHRKKQMERYIKFLKDGDPDMDFAGINRLFDYDIPIIPFSVIHARYGIDTWREDALRQAIANALENSSNSCILRAEQELIDCGIKYSKLVAMYVAMRKKVSDIEESVYSLSSRLADDIRGILSRESDSLYSRLGDLKSSCFEDMGRCQPDSNESFWKGTYYQNKKSKMSSLKAEYQSKMRSTFDNFASNLREALAMLIRGAFGSCSSIYLPDKDEVYKTCDALIYSIWDAHDDVYFCNYSSSSIRVRDKLEQINGSLIEAIGDAIGTWKDRLIDQLVEAAQEAQKSSIAAKAGKYIEACNALNEFCEIFVETETFKRLLTAAQSST</sequence>
<reference evidence="2" key="1">
    <citation type="submission" date="2019-10" db="EMBL/GenBank/DDBJ databases">
        <title>Draft genome sequece of Microseira wollei NIES-4236.</title>
        <authorList>
            <person name="Yamaguchi H."/>
            <person name="Suzuki S."/>
            <person name="Kawachi M."/>
        </authorList>
    </citation>
    <scope>NUCLEOTIDE SEQUENCE</scope>
    <source>
        <strain evidence="2">NIES-4236</strain>
    </source>
</reference>
<evidence type="ECO:0000313" key="2">
    <source>
        <dbReference type="EMBL" id="GET37903.1"/>
    </source>
</evidence>
<evidence type="ECO:0000313" key="3">
    <source>
        <dbReference type="Proteomes" id="UP001050975"/>
    </source>
</evidence>